<feature type="domain" description="GDS1 winged helix" evidence="2">
    <location>
        <begin position="144"/>
        <end position="237"/>
    </location>
</feature>
<proteinExistence type="predicted"/>
<dbReference type="AlphaFoldDB" id="A0AAN6S9N5"/>
<dbReference type="EMBL" id="MU853754">
    <property type="protein sequence ID" value="KAK3945590.1"/>
    <property type="molecule type" value="Genomic_DNA"/>
</dbReference>
<evidence type="ECO:0000313" key="3">
    <source>
        <dbReference type="EMBL" id="KAK3945590.1"/>
    </source>
</evidence>
<sequence length="460" mass="49739">MPYNTRRKSLSLPSLGIHVPVTHAARAAAAAAAAAAANRASPNSTSPTSTSTSTNSPRATSPSATMTPSSPTLSSISEDVHPSKKLKRAHCEDADSAHTYERLPKRRDDASMKFENTPPPSPTVAQQSVEMEEESDAAVSKTIDLEGINDEIVEAVIVQLQNTGNRPHLVKELAAVLMQQLKIVQQSANPCAIISSRLATYLKRSSWSALAPCPLAKELETVHPRRTYFYLTTCPHLPLPDPAQAATLGHLAHSRAIISPSISSATSNSEDADLERRRELSPSPEVDLSSPEFDDIDDDVAMPSTPIGSLSLRGFGLVGSHFLHHHAANGAGVSGRNHRAASPPLEKDEKEFTQTADGLQKRKQNGDLLSAAKSPERLFSMDMDFGAKDESSLFGDKMLMAAAPVPFVTSPAIRPSTISFNLSRKDAETDNWLKLDNMLDWDRSPENIELEELDGLLNDY</sequence>
<organism evidence="3 4">
    <name type="scientific">Diplogelasinospora grovesii</name>
    <dbReference type="NCBI Taxonomy" id="303347"/>
    <lineage>
        <taxon>Eukaryota</taxon>
        <taxon>Fungi</taxon>
        <taxon>Dikarya</taxon>
        <taxon>Ascomycota</taxon>
        <taxon>Pezizomycotina</taxon>
        <taxon>Sordariomycetes</taxon>
        <taxon>Sordariomycetidae</taxon>
        <taxon>Sordariales</taxon>
        <taxon>Diplogelasinosporaceae</taxon>
        <taxon>Diplogelasinospora</taxon>
    </lineage>
</organism>
<feature type="region of interest" description="Disordered" evidence="1">
    <location>
        <begin position="329"/>
        <end position="348"/>
    </location>
</feature>
<name>A0AAN6S9N5_9PEZI</name>
<evidence type="ECO:0000259" key="2">
    <source>
        <dbReference type="Pfam" id="PF25318"/>
    </source>
</evidence>
<accession>A0AAN6S9N5</accession>
<feature type="compositionally biased region" description="Low complexity" evidence="1">
    <location>
        <begin position="30"/>
        <end position="77"/>
    </location>
</feature>
<dbReference type="Proteomes" id="UP001303473">
    <property type="component" value="Unassembled WGS sequence"/>
</dbReference>
<reference evidence="4" key="1">
    <citation type="journal article" date="2023" name="Mol. Phylogenet. Evol.">
        <title>Genome-scale phylogeny and comparative genomics of the fungal order Sordariales.</title>
        <authorList>
            <person name="Hensen N."/>
            <person name="Bonometti L."/>
            <person name="Westerberg I."/>
            <person name="Brannstrom I.O."/>
            <person name="Guillou S."/>
            <person name="Cros-Aarteil S."/>
            <person name="Calhoun S."/>
            <person name="Haridas S."/>
            <person name="Kuo A."/>
            <person name="Mondo S."/>
            <person name="Pangilinan J."/>
            <person name="Riley R."/>
            <person name="LaButti K."/>
            <person name="Andreopoulos B."/>
            <person name="Lipzen A."/>
            <person name="Chen C."/>
            <person name="Yan M."/>
            <person name="Daum C."/>
            <person name="Ng V."/>
            <person name="Clum A."/>
            <person name="Steindorff A."/>
            <person name="Ohm R.A."/>
            <person name="Martin F."/>
            <person name="Silar P."/>
            <person name="Natvig D.O."/>
            <person name="Lalanne C."/>
            <person name="Gautier V."/>
            <person name="Ament-Velasquez S.L."/>
            <person name="Kruys A."/>
            <person name="Hutchinson M.I."/>
            <person name="Powell A.J."/>
            <person name="Barry K."/>
            <person name="Miller A.N."/>
            <person name="Grigoriev I.V."/>
            <person name="Debuchy R."/>
            <person name="Gladieux P."/>
            <person name="Hiltunen Thoren M."/>
            <person name="Johannesson H."/>
        </authorList>
    </citation>
    <scope>NUCLEOTIDE SEQUENCE [LARGE SCALE GENOMIC DNA]</scope>
    <source>
        <strain evidence="4">CBS 340.73</strain>
    </source>
</reference>
<dbReference type="InterPro" id="IPR057511">
    <property type="entry name" value="WH_GDS1"/>
</dbReference>
<comment type="caution">
    <text evidence="3">The sequence shown here is derived from an EMBL/GenBank/DDBJ whole genome shotgun (WGS) entry which is preliminary data.</text>
</comment>
<feature type="region of interest" description="Disordered" evidence="1">
    <location>
        <begin position="30"/>
        <end position="128"/>
    </location>
</feature>
<feature type="region of interest" description="Disordered" evidence="1">
    <location>
        <begin position="262"/>
        <end position="299"/>
    </location>
</feature>
<protein>
    <recommendedName>
        <fullName evidence="2">GDS1 winged helix domain-containing protein</fullName>
    </recommendedName>
</protein>
<feature type="compositionally biased region" description="Basic and acidic residues" evidence="1">
    <location>
        <begin position="89"/>
        <end position="112"/>
    </location>
</feature>
<evidence type="ECO:0000256" key="1">
    <source>
        <dbReference type="SAM" id="MobiDB-lite"/>
    </source>
</evidence>
<gene>
    <name evidence="3" type="ORF">QBC46DRAFT_403262</name>
</gene>
<dbReference type="Pfam" id="PF25318">
    <property type="entry name" value="WHD_GDS1"/>
    <property type="match status" value="1"/>
</dbReference>
<evidence type="ECO:0000313" key="4">
    <source>
        <dbReference type="Proteomes" id="UP001303473"/>
    </source>
</evidence>
<keyword evidence="4" id="KW-1185">Reference proteome</keyword>